<name>A0ABQ9Y8W6_9EUKA</name>
<reference evidence="2 3" key="1">
    <citation type="journal article" date="2022" name="bioRxiv">
        <title>Genomics of Preaxostyla Flagellates Illuminates Evolutionary Transitions and the Path Towards Mitochondrial Loss.</title>
        <authorList>
            <person name="Novak L.V.F."/>
            <person name="Treitli S.C."/>
            <person name="Pyrih J."/>
            <person name="Halakuc P."/>
            <person name="Pipaliya S.V."/>
            <person name="Vacek V."/>
            <person name="Brzon O."/>
            <person name="Soukal P."/>
            <person name="Eme L."/>
            <person name="Dacks J.B."/>
            <person name="Karnkowska A."/>
            <person name="Elias M."/>
            <person name="Hampl V."/>
        </authorList>
    </citation>
    <scope>NUCLEOTIDE SEQUENCE [LARGE SCALE GENOMIC DNA]</scope>
    <source>
        <strain evidence="2">NAU3</strain>
        <tissue evidence="2">Gut</tissue>
    </source>
</reference>
<dbReference type="EMBL" id="JARBJD010000024">
    <property type="protein sequence ID" value="KAK2960207.1"/>
    <property type="molecule type" value="Genomic_DNA"/>
</dbReference>
<feature type="compositionally biased region" description="Low complexity" evidence="1">
    <location>
        <begin position="21"/>
        <end position="32"/>
    </location>
</feature>
<feature type="compositionally biased region" description="Basic and acidic residues" evidence="1">
    <location>
        <begin position="46"/>
        <end position="55"/>
    </location>
</feature>
<organism evidence="2 3">
    <name type="scientific">Blattamonas nauphoetae</name>
    <dbReference type="NCBI Taxonomy" id="2049346"/>
    <lineage>
        <taxon>Eukaryota</taxon>
        <taxon>Metamonada</taxon>
        <taxon>Preaxostyla</taxon>
        <taxon>Oxymonadida</taxon>
        <taxon>Blattamonas</taxon>
    </lineage>
</organism>
<evidence type="ECO:0000313" key="3">
    <source>
        <dbReference type="Proteomes" id="UP001281761"/>
    </source>
</evidence>
<feature type="region of interest" description="Disordered" evidence="1">
    <location>
        <begin position="21"/>
        <end position="55"/>
    </location>
</feature>
<protein>
    <submittedName>
        <fullName evidence="2">Uncharacterized protein</fullName>
    </submittedName>
</protein>
<evidence type="ECO:0000313" key="2">
    <source>
        <dbReference type="EMBL" id="KAK2960207.1"/>
    </source>
</evidence>
<gene>
    <name evidence="2" type="ORF">BLNAU_4760</name>
</gene>
<proteinExistence type="predicted"/>
<sequence>MQFCSRMLESGLMMMQLTLSPPRTTQPTVTTHHPPPSTANTVGESASEHLGHTEEGECVSACGGSLSVQQPF</sequence>
<accession>A0ABQ9Y8W6</accession>
<comment type="caution">
    <text evidence="2">The sequence shown here is derived from an EMBL/GenBank/DDBJ whole genome shotgun (WGS) entry which is preliminary data.</text>
</comment>
<dbReference type="Proteomes" id="UP001281761">
    <property type="component" value="Unassembled WGS sequence"/>
</dbReference>
<keyword evidence="3" id="KW-1185">Reference proteome</keyword>
<evidence type="ECO:0000256" key="1">
    <source>
        <dbReference type="SAM" id="MobiDB-lite"/>
    </source>
</evidence>